<evidence type="ECO:0000313" key="2">
    <source>
        <dbReference type="EMBL" id="BAH52981.1"/>
    </source>
</evidence>
<gene>
    <name evidence="2" type="ordered locus">ROP_47340</name>
</gene>
<reference evidence="2 3" key="1">
    <citation type="submission" date="2009-03" db="EMBL/GenBank/DDBJ databases">
        <title>Comparison of the complete genome sequences of Rhodococcus erythropolis PR4 and Rhodococcus opacus B4.</title>
        <authorList>
            <person name="Takarada H."/>
            <person name="Sekine M."/>
            <person name="Hosoyama A."/>
            <person name="Yamada R."/>
            <person name="Fujisawa T."/>
            <person name="Omata S."/>
            <person name="Shimizu A."/>
            <person name="Tsukatani N."/>
            <person name="Tanikawa S."/>
            <person name="Fujita N."/>
            <person name="Harayama S."/>
        </authorList>
    </citation>
    <scope>NUCLEOTIDE SEQUENCE [LARGE SCALE GENOMIC DNA]</scope>
    <source>
        <strain evidence="2 3">B4</strain>
    </source>
</reference>
<dbReference type="STRING" id="632772.ROP_47340"/>
<feature type="region of interest" description="Disordered" evidence="1">
    <location>
        <begin position="1"/>
        <end position="25"/>
    </location>
</feature>
<dbReference type="EMBL" id="AP011115">
    <property type="protein sequence ID" value="BAH52981.1"/>
    <property type="molecule type" value="Genomic_DNA"/>
</dbReference>
<accession>C1BBC8</accession>
<organism evidence="2 3">
    <name type="scientific">Rhodococcus opacus (strain B4)</name>
    <dbReference type="NCBI Taxonomy" id="632772"/>
    <lineage>
        <taxon>Bacteria</taxon>
        <taxon>Bacillati</taxon>
        <taxon>Actinomycetota</taxon>
        <taxon>Actinomycetes</taxon>
        <taxon>Mycobacteriales</taxon>
        <taxon>Nocardiaceae</taxon>
        <taxon>Rhodococcus</taxon>
    </lineage>
</organism>
<protein>
    <submittedName>
        <fullName evidence="2">Hypothetical membrane protein</fullName>
    </submittedName>
</protein>
<dbReference type="HOGENOM" id="CLU_142252_0_0_11"/>
<dbReference type="KEGG" id="rop:ROP_47340"/>
<evidence type="ECO:0000313" key="3">
    <source>
        <dbReference type="Proteomes" id="UP000002212"/>
    </source>
</evidence>
<sequence length="156" mass="15292">MSRGAGVHGTGAGTRPRTAAHNPCGTAEGGIMRAITRGIVTVGTLIGAVLAGAGTGVAEPGAVPSGTYQGTTTAPAGELIWKGKTFQGGTVVNNFAFGLTGLAGTTSQDGNGNTVIDYSPSGLGFLTDRISPNSDGTYTGAVYVGGNQVGSFGLSR</sequence>
<dbReference type="PATRIC" id="fig|632772.20.peg.4947"/>
<feature type="compositionally biased region" description="Gly residues" evidence="1">
    <location>
        <begin position="1"/>
        <end position="12"/>
    </location>
</feature>
<name>C1BBC8_RHOOB</name>
<dbReference type="AlphaFoldDB" id="C1BBC8"/>
<evidence type="ECO:0000256" key="1">
    <source>
        <dbReference type="SAM" id="MobiDB-lite"/>
    </source>
</evidence>
<dbReference type="Proteomes" id="UP000002212">
    <property type="component" value="Chromosome"/>
</dbReference>
<proteinExistence type="predicted"/>